<proteinExistence type="predicted"/>
<sequence length="14" mass="1768">MMAWGREEVEMWGR</sequence>
<dbReference type="Proteomes" id="UP000324222">
    <property type="component" value="Unassembled WGS sequence"/>
</dbReference>
<organism evidence="1 2">
    <name type="scientific">Portunus trituberculatus</name>
    <name type="common">Swimming crab</name>
    <name type="synonym">Neptunus trituberculatus</name>
    <dbReference type="NCBI Taxonomy" id="210409"/>
    <lineage>
        <taxon>Eukaryota</taxon>
        <taxon>Metazoa</taxon>
        <taxon>Ecdysozoa</taxon>
        <taxon>Arthropoda</taxon>
        <taxon>Crustacea</taxon>
        <taxon>Multicrustacea</taxon>
        <taxon>Malacostraca</taxon>
        <taxon>Eumalacostraca</taxon>
        <taxon>Eucarida</taxon>
        <taxon>Decapoda</taxon>
        <taxon>Pleocyemata</taxon>
        <taxon>Brachyura</taxon>
        <taxon>Eubrachyura</taxon>
        <taxon>Portunoidea</taxon>
        <taxon>Portunidae</taxon>
        <taxon>Portuninae</taxon>
        <taxon>Portunus</taxon>
    </lineage>
</organism>
<accession>A0A5B7FJN2</accession>
<protein>
    <submittedName>
        <fullName evidence="1">Uncharacterized protein</fullName>
    </submittedName>
</protein>
<dbReference type="EMBL" id="VSRR010007328">
    <property type="protein sequence ID" value="MPC46692.1"/>
    <property type="molecule type" value="Genomic_DNA"/>
</dbReference>
<reference evidence="1 2" key="1">
    <citation type="submission" date="2019-05" db="EMBL/GenBank/DDBJ databases">
        <title>Another draft genome of Portunus trituberculatus and its Hox gene families provides insights of decapod evolution.</title>
        <authorList>
            <person name="Jeong J.-H."/>
            <person name="Song I."/>
            <person name="Kim S."/>
            <person name="Choi T."/>
            <person name="Kim D."/>
            <person name="Ryu S."/>
            <person name="Kim W."/>
        </authorList>
    </citation>
    <scope>NUCLEOTIDE SEQUENCE [LARGE SCALE GENOMIC DNA]</scope>
    <source>
        <tissue evidence="1">Muscle</tissue>
    </source>
</reference>
<gene>
    <name evidence="1" type="ORF">E2C01_040417</name>
</gene>
<evidence type="ECO:0000313" key="1">
    <source>
        <dbReference type="EMBL" id="MPC46692.1"/>
    </source>
</evidence>
<keyword evidence="2" id="KW-1185">Reference proteome</keyword>
<name>A0A5B7FJN2_PORTR</name>
<evidence type="ECO:0000313" key="2">
    <source>
        <dbReference type="Proteomes" id="UP000324222"/>
    </source>
</evidence>
<comment type="caution">
    <text evidence="1">The sequence shown here is derived from an EMBL/GenBank/DDBJ whole genome shotgun (WGS) entry which is preliminary data.</text>
</comment>